<organism evidence="1 2">
    <name type="scientific">Naganishia adeliensis</name>
    <dbReference type="NCBI Taxonomy" id="92952"/>
    <lineage>
        <taxon>Eukaryota</taxon>
        <taxon>Fungi</taxon>
        <taxon>Dikarya</taxon>
        <taxon>Basidiomycota</taxon>
        <taxon>Agaricomycotina</taxon>
        <taxon>Tremellomycetes</taxon>
        <taxon>Filobasidiales</taxon>
        <taxon>Filobasidiaceae</taxon>
        <taxon>Naganishia</taxon>
    </lineage>
</organism>
<evidence type="ECO:0000313" key="2">
    <source>
        <dbReference type="Proteomes" id="UP001230649"/>
    </source>
</evidence>
<comment type="caution">
    <text evidence="1">The sequence shown here is derived from an EMBL/GenBank/DDBJ whole genome shotgun (WGS) entry which is preliminary data.</text>
</comment>
<dbReference type="EMBL" id="JASBWS010000095">
    <property type="protein sequence ID" value="KAJ9098290.1"/>
    <property type="molecule type" value="Genomic_DNA"/>
</dbReference>
<sequence>MVRKQLDQRIPDLIRLGVANNQRTFFAIIGDHGRDQVVSLHYLLSQSRTSARPNVLWCYKKELGFTSHRKKREKKIKNEVKRGIREVNEQNPFEMFIAVTDIRYTYYKESQKVLGQTFGMLVLQDFEALTPNLLARTIETVEGGGVVCLLLKDLKSLKQVYNMTMDVHSRYRTEAHTDVQPRFNERFILSLGSCPNCLFLDDELNVLPISEGKNIKYDEKTGPSAKLMLANEELSKLKEQLKETKTLGPLSKLCATTDQLKALLTFWSKGEMDKKSLANTISLTAGRGRGKSAALGLALAAAIKAEYHNIFVTSPTPENLKTLFEFVVKGLNALGYEETTDYEIVRSNNEEWGRAVVRITVQREKTRQFIQYIQPQDAYVLGQAELLVIDEAAAIPLPLVRKLLGPYLTFMASTVNGYEGTGRSLSIKLLNQLREQSRAAITQTGTADGNAVASSSSTLPVAGGRGGAGLARILSEVKLDQPIRYGQGDPVEKWLNGLLCLDVSSVSRSISGCPHPSQCELYYVNRDTLFSYHPASELFLQRMMSLYVASHYKNTPNDLQLMSDAPAHHLFVLLPPLKGDESTLPDPLVVIQVALEGNISRASVMAQLAKGVRSGGDLIPWLMSQQFQDDDFASLSGARVVRIATHPDYARMGYGKRALESLSSFYSGDLLNLDEVHDEEMVESFAEASRVDKNATLQTDNIGIRDVNKMPPLLQRLSERRPERLDYLGVSFGLTRELLGFWKQAGYVPMYVRQTANDLTGEHTCVMLKKLFGDAAGSDDWLHAFAQDFRKRFLQLLSFQNFRLFSADMAGSVVEAAKVADSGDNTLSSTELRNLMSPFDLKRIESYSNNLLDYHVVLDLLPDLARMYFTDRFGPDVGMSVTQKTIMLALGLQRKPVEDIAAEMRLEVNQCLAYFVKIMRKISKHLREVQKQGLGADIPEEAPEVKRNLPASNADGEQGTSDWQPLAKTVEEDLDDEVDEETKKARTMQRELINSMDLSKYAIDDGTDWSEAQAQVNALANARPEERERLSTVVSVKSAAQKAEAAAEEKKKTGAKRKASEGGSGGKSGGQKIKKRKST</sequence>
<gene>
    <name evidence="1" type="ORF">QFC20_005999</name>
</gene>
<protein>
    <submittedName>
        <fullName evidence="1">Uncharacterized protein</fullName>
    </submittedName>
</protein>
<keyword evidence="2" id="KW-1185">Reference proteome</keyword>
<accession>A0ACC2VFW2</accession>
<evidence type="ECO:0000313" key="1">
    <source>
        <dbReference type="EMBL" id="KAJ9098290.1"/>
    </source>
</evidence>
<proteinExistence type="predicted"/>
<name>A0ACC2VFW2_9TREE</name>
<reference evidence="1" key="1">
    <citation type="submission" date="2023-04" db="EMBL/GenBank/DDBJ databases">
        <title>Draft Genome sequencing of Naganishia species isolated from polar environments using Oxford Nanopore Technology.</title>
        <authorList>
            <person name="Leo P."/>
            <person name="Venkateswaran K."/>
        </authorList>
    </citation>
    <scope>NUCLEOTIDE SEQUENCE</scope>
    <source>
        <strain evidence="1">MNA-CCFEE 5262</strain>
    </source>
</reference>
<dbReference type="Proteomes" id="UP001230649">
    <property type="component" value="Unassembled WGS sequence"/>
</dbReference>